<dbReference type="Proteomes" id="UP000176493">
    <property type="component" value="Unassembled WGS sequence"/>
</dbReference>
<name>A0A1G2MHV2_9BACT</name>
<evidence type="ECO:0000256" key="1">
    <source>
        <dbReference type="ARBA" id="ARBA00022723"/>
    </source>
</evidence>
<reference evidence="6 7" key="1">
    <citation type="journal article" date="2016" name="Nat. Commun.">
        <title>Thousands of microbial genomes shed light on interconnected biogeochemical processes in an aquifer system.</title>
        <authorList>
            <person name="Anantharaman K."/>
            <person name="Brown C.T."/>
            <person name="Hug L.A."/>
            <person name="Sharon I."/>
            <person name="Castelle C.J."/>
            <person name="Probst A.J."/>
            <person name="Thomas B.C."/>
            <person name="Singh A."/>
            <person name="Wilkins M.J."/>
            <person name="Karaoz U."/>
            <person name="Brodie E.L."/>
            <person name="Williams K.H."/>
            <person name="Hubbard S.S."/>
            <person name="Banfield J.F."/>
        </authorList>
    </citation>
    <scope>NUCLEOTIDE SEQUENCE [LARGE SCALE GENOMIC DNA]</scope>
</reference>
<feature type="domain" description="Creatinase N-terminal" evidence="5">
    <location>
        <begin position="12"/>
        <end position="163"/>
    </location>
</feature>
<gene>
    <name evidence="6" type="ORF">A2W52_04795</name>
</gene>
<dbReference type="GO" id="GO:0016787">
    <property type="term" value="F:hydrolase activity"/>
    <property type="evidence" value="ECO:0007669"/>
    <property type="project" value="UniProtKB-KW"/>
</dbReference>
<dbReference type="PANTHER" id="PTHR46112">
    <property type="entry name" value="AMINOPEPTIDASE"/>
    <property type="match status" value="1"/>
</dbReference>
<accession>A0A1G2MHV2</accession>
<dbReference type="InterPro" id="IPR001131">
    <property type="entry name" value="Peptidase_M24B_aminopep-P_CS"/>
</dbReference>
<evidence type="ECO:0000256" key="2">
    <source>
        <dbReference type="ARBA" id="ARBA00022801"/>
    </source>
</evidence>
<comment type="similarity">
    <text evidence="3">Belongs to the peptidase M24B family.</text>
</comment>
<dbReference type="Pfam" id="PF01321">
    <property type="entry name" value="Creatinase_N"/>
    <property type="match status" value="1"/>
</dbReference>
<dbReference type="AlphaFoldDB" id="A0A1G2MHV2"/>
<keyword evidence="1 3" id="KW-0479">Metal-binding</keyword>
<dbReference type="SUPFAM" id="SSF53092">
    <property type="entry name" value="Creatinase/prolidase N-terminal domain"/>
    <property type="match status" value="1"/>
</dbReference>
<evidence type="ECO:0000313" key="7">
    <source>
        <dbReference type="Proteomes" id="UP000176493"/>
    </source>
</evidence>
<dbReference type="InterPro" id="IPR000994">
    <property type="entry name" value="Pept_M24"/>
</dbReference>
<keyword evidence="2" id="KW-0378">Hydrolase</keyword>
<evidence type="ECO:0000313" key="6">
    <source>
        <dbReference type="EMBL" id="OHA22611.1"/>
    </source>
</evidence>
<proteinExistence type="inferred from homology"/>
<evidence type="ECO:0000259" key="5">
    <source>
        <dbReference type="Pfam" id="PF01321"/>
    </source>
</evidence>
<dbReference type="InterPro" id="IPR029149">
    <property type="entry name" value="Creatin/AminoP/Spt16_N"/>
</dbReference>
<organism evidence="6 7">
    <name type="scientific">Candidatus Taylorbacteria bacterium RIFCSPHIGHO2_02_49_25</name>
    <dbReference type="NCBI Taxonomy" id="1802305"/>
    <lineage>
        <taxon>Bacteria</taxon>
        <taxon>Candidatus Tayloriibacteriota</taxon>
    </lineage>
</organism>
<dbReference type="EMBL" id="MHRJ01000023">
    <property type="protein sequence ID" value="OHA22611.1"/>
    <property type="molecule type" value="Genomic_DNA"/>
</dbReference>
<evidence type="ECO:0000259" key="4">
    <source>
        <dbReference type="Pfam" id="PF00557"/>
    </source>
</evidence>
<dbReference type="Pfam" id="PF00557">
    <property type="entry name" value="Peptidase_M24"/>
    <property type="match status" value="1"/>
</dbReference>
<dbReference type="GO" id="GO:0046872">
    <property type="term" value="F:metal ion binding"/>
    <property type="evidence" value="ECO:0007669"/>
    <property type="project" value="UniProtKB-KW"/>
</dbReference>
<sequence length="394" mass="43271">MLKLDVVDMRTRIKKALCVLKAEKADALLVWNSEGSGQPATAWLSGFTGSWSILLIAAKKQILRSSTTRGAFFVKGGRENFLITDGRYAEQSKREAKEYEILITSEAHPTCAILRRLVCRCKVTKVLFDGTVTPYSVVEDLRRELPEVVFSSQKRALQELRIVKGKEELGILSEAAKIACRSFKKLIPFIQVGITEREIARRLESLCLLEGADNLAFPIIVASGKNGALSHAKATDKKIKRGELLTIDFGVRYKGYVSDMTRTVAVGEISPQLFRMYEAVRAAQERGCRKIKAGMTGKELDTVCRNSLVRRGYGKYFTHGTGHGIGMEVHELPVAAPGNFGRGVLPAGSVITCEPGVYIKGVGGVRIEDTLVLTKKGNANLAARVAKKLLILRC</sequence>
<evidence type="ECO:0000256" key="3">
    <source>
        <dbReference type="RuleBase" id="RU000590"/>
    </source>
</evidence>
<dbReference type="Gene3D" id="3.40.350.10">
    <property type="entry name" value="Creatinase/prolidase N-terminal domain"/>
    <property type="match status" value="1"/>
</dbReference>
<feature type="domain" description="Peptidase M24" evidence="4">
    <location>
        <begin position="172"/>
        <end position="375"/>
    </location>
</feature>
<dbReference type="PROSITE" id="PS00491">
    <property type="entry name" value="PROLINE_PEPTIDASE"/>
    <property type="match status" value="1"/>
</dbReference>
<dbReference type="InterPro" id="IPR000587">
    <property type="entry name" value="Creatinase_N"/>
</dbReference>
<dbReference type="InterPro" id="IPR050659">
    <property type="entry name" value="Peptidase_M24B"/>
</dbReference>
<dbReference type="Gene3D" id="3.90.230.10">
    <property type="entry name" value="Creatinase/methionine aminopeptidase superfamily"/>
    <property type="match status" value="1"/>
</dbReference>
<dbReference type="SUPFAM" id="SSF55920">
    <property type="entry name" value="Creatinase/aminopeptidase"/>
    <property type="match status" value="1"/>
</dbReference>
<dbReference type="InterPro" id="IPR036005">
    <property type="entry name" value="Creatinase/aminopeptidase-like"/>
</dbReference>
<dbReference type="PANTHER" id="PTHR46112:SF3">
    <property type="entry name" value="AMINOPEPTIDASE YPDF"/>
    <property type="match status" value="1"/>
</dbReference>
<comment type="caution">
    <text evidence="6">The sequence shown here is derived from an EMBL/GenBank/DDBJ whole genome shotgun (WGS) entry which is preliminary data.</text>
</comment>
<protein>
    <recommendedName>
        <fullName evidence="8">Peptidase M24 domain-containing protein</fullName>
    </recommendedName>
</protein>
<dbReference type="CDD" id="cd01092">
    <property type="entry name" value="APP-like"/>
    <property type="match status" value="1"/>
</dbReference>
<evidence type="ECO:0008006" key="8">
    <source>
        <dbReference type="Google" id="ProtNLM"/>
    </source>
</evidence>